<dbReference type="CDD" id="cd17744">
    <property type="entry name" value="BRCT_MDC1_rpt1"/>
    <property type="match status" value="1"/>
</dbReference>
<dbReference type="EMBL" id="JAAALK010000282">
    <property type="protein sequence ID" value="KAG8079034.1"/>
    <property type="molecule type" value="Genomic_DNA"/>
</dbReference>
<evidence type="ECO:0000313" key="6">
    <source>
        <dbReference type="EMBL" id="KAG8079034.1"/>
    </source>
</evidence>
<dbReference type="InterPro" id="IPR001357">
    <property type="entry name" value="BRCT_dom"/>
</dbReference>
<feature type="domain" description="BRCT" evidence="5">
    <location>
        <begin position="304"/>
        <end position="393"/>
    </location>
</feature>
<dbReference type="Pfam" id="PF16770">
    <property type="entry name" value="RTT107_BRCT_5"/>
    <property type="match status" value="1"/>
</dbReference>
<dbReference type="PROSITE" id="PS50172">
    <property type="entry name" value="BRCT"/>
    <property type="match status" value="1"/>
</dbReference>
<evidence type="ECO:0000313" key="7">
    <source>
        <dbReference type="Proteomes" id="UP000729402"/>
    </source>
</evidence>
<dbReference type="Proteomes" id="UP000729402">
    <property type="component" value="Unassembled WGS sequence"/>
</dbReference>
<feature type="region of interest" description="Disordered" evidence="4">
    <location>
        <begin position="78"/>
        <end position="107"/>
    </location>
</feature>
<comment type="caution">
    <text evidence="6">The sequence shown here is derived from an EMBL/GenBank/DDBJ whole genome shotgun (WGS) entry which is preliminary data.</text>
</comment>
<dbReference type="Pfam" id="PF16589">
    <property type="entry name" value="BRCT_2"/>
    <property type="match status" value="1"/>
</dbReference>
<evidence type="ECO:0000259" key="5">
    <source>
        <dbReference type="PROSITE" id="PS50172"/>
    </source>
</evidence>
<proteinExistence type="predicted"/>
<dbReference type="CDD" id="cd18432">
    <property type="entry name" value="BRCT_PAXIP1_rpt6_like"/>
    <property type="match status" value="1"/>
</dbReference>
<evidence type="ECO:0000256" key="4">
    <source>
        <dbReference type="SAM" id="MobiDB-lite"/>
    </source>
</evidence>
<gene>
    <name evidence="6" type="ORF">GUJ93_ZPchr0007g4244</name>
</gene>
<dbReference type="PANTHER" id="PTHR23196:SF23">
    <property type="entry name" value="OS01G0939300 PROTEIN"/>
    <property type="match status" value="1"/>
</dbReference>
<keyword evidence="2" id="KW-0227">DNA damage</keyword>
<sequence length="515" mass="57231">MAAEAMEVLLNASTDSYDVRENDPESSTIVDMTKGTKVDKTCAIHSPIQKRKVTYLRQRSGGVATQYRHIKVDDTVKENGESSISLTKRPSMSKTRKDPKQMTKKAKGNIGSGIVKRTIDHEVSEVIMGSGADNSKIPLSLGKDALIHPKRRRTYMFTSGSSKIEFIEASKSTTLRAKTTKAKQLSTAKTVGISNPDTAGAMRMRQNSQNSSLADHEASAASSYSNPFAETLRVGLGNQLIPEKKGHDSSLMQSVPLRELNNTCPKARICTSSKTQKRALKSLGSRELSSLFRNEAFPILRSSRPRRHMSTVRVLFSQSMDKENFNSQTKILIHFGLSVATAISEATHFVAEKFARTKNMLEAIAMGIPVVTPAWLECCREASCFIDEKRYILRDIKKEKELGFSMPLSLSRAFKNPLLEGKRVLITPNAKPGKELLKSLVVAAHGKLLERITMSKTKNKSFVGAFVISCEEDYSICVPFIKNGLEVFESELVLNGIVTQKLEFERYRLFHNKTV</sequence>
<organism evidence="6 7">
    <name type="scientific">Zizania palustris</name>
    <name type="common">Northern wild rice</name>
    <dbReference type="NCBI Taxonomy" id="103762"/>
    <lineage>
        <taxon>Eukaryota</taxon>
        <taxon>Viridiplantae</taxon>
        <taxon>Streptophyta</taxon>
        <taxon>Embryophyta</taxon>
        <taxon>Tracheophyta</taxon>
        <taxon>Spermatophyta</taxon>
        <taxon>Magnoliopsida</taxon>
        <taxon>Liliopsida</taxon>
        <taxon>Poales</taxon>
        <taxon>Poaceae</taxon>
        <taxon>BOP clade</taxon>
        <taxon>Oryzoideae</taxon>
        <taxon>Oryzeae</taxon>
        <taxon>Zizaniinae</taxon>
        <taxon>Zizania</taxon>
    </lineage>
</organism>
<dbReference type="OrthoDB" id="342264at2759"/>
<feature type="compositionally biased region" description="Polar residues" evidence="4">
    <location>
        <begin position="81"/>
        <end position="93"/>
    </location>
</feature>
<dbReference type="GO" id="GO:0005634">
    <property type="term" value="C:nucleus"/>
    <property type="evidence" value="ECO:0007669"/>
    <property type="project" value="UniProtKB-SubCell"/>
</dbReference>
<dbReference type="InterPro" id="IPR051579">
    <property type="entry name" value="DDR_Transcriptional_Reg"/>
</dbReference>
<dbReference type="PANTHER" id="PTHR23196">
    <property type="entry name" value="PAX TRANSCRIPTION ACTIVATION DOMAIN INTERACTING PROTEIN"/>
    <property type="match status" value="1"/>
</dbReference>
<reference evidence="6" key="1">
    <citation type="journal article" date="2021" name="bioRxiv">
        <title>Whole Genome Assembly and Annotation of Northern Wild Rice, Zizania palustris L., Supports a Whole Genome Duplication in the Zizania Genus.</title>
        <authorList>
            <person name="Haas M."/>
            <person name="Kono T."/>
            <person name="Macchietto M."/>
            <person name="Millas R."/>
            <person name="McGilp L."/>
            <person name="Shao M."/>
            <person name="Duquette J."/>
            <person name="Hirsch C.N."/>
            <person name="Kimball J."/>
        </authorList>
    </citation>
    <scope>NUCLEOTIDE SEQUENCE</scope>
    <source>
        <tissue evidence="6">Fresh leaf tissue</tissue>
    </source>
</reference>
<dbReference type="SMART" id="SM00292">
    <property type="entry name" value="BRCT"/>
    <property type="match status" value="1"/>
</dbReference>
<reference evidence="6" key="2">
    <citation type="submission" date="2021-02" db="EMBL/GenBank/DDBJ databases">
        <authorList>
            <person name="Kimball J.A."/>
            <person name="Haas M.W."/>
            <person name="Macchietto M."/>
            <person name="Kono T."/>
            <person name="Duquette J."/>
            <person name="Shao M."/>
        </authorList>
    </citation>
    <scope>NUCLEOTIDE SEQUENCE</scope>
    <source>
        <tissue evidence="6">Fresh leaf tissue</tissue>
    </source>
</reference>
<dbReference type="GO" id="GO:0006974">
    <property type="term" value="P:DNA damage response"/>
    <property type="evidence" value="ECO:0007669"/>
    <property type="project" value="UniProtKB-KW"/>
</dbReference>
<evidence type="ECO:0000256" key="3">
    <source>
        <dbReference type="ARBA" id="ARBA00023242"/>
    </source>
</evidence>
<accession>A0A8J5T3T5</accession>
<comment type="subcellular location">
    <subcellularLocation>
        <location evidence="1">Nucleus</location>
    </subcellularLocation>
</comment>
<protein>
    <recommendedName>
        <fullName evidence="5">BRCT domain-containing protein</fullName>
    </recommendedName>
</protein>
<keyword evidence="3" id="KW-0539">Nucleus</keyword>
<evidence type="ECO:0000256" key="2">
    <source>
        <dbReference type="ARBA" id="ARBA00022763"/>
    </source>
</evidence>
<evidence type="ECO:0000256" key="1">
    <source>
        <dbReference type="ARBA" id="ARBA00004123"/>
    </source>
</evidence>
<dbReference type="AlphaFoldDB" id="A0A8J5T3T5"/>
<keyword evidence="7" id="KW-1185">Reference proteome</keyword>
<name>A0A8J5T3T5_ZIZPA</name>